<evidence type="ECO:0000313" key="2">
    <source>
        <dbReference type="Proteomes" id="UP001432322"/>
    </source>
</evidence>
<organism evidence="1 2">
    <name type="scientific">Pristionchus fissidentatus</name>
    <dbReference type="NCBI Taxonomy" id="1538716"/>
    <lineage>
        <taxon>Eukaryota</taxon>
        <taxon>Metazoa</taxon>
        <taxon>Ecdysozoa</taxon>
        <taxon>Nematoda</taxon>
        <taxon>Chromadorea</taxon>
        <taxon>Rhabditida</taxon>
        <taxon>Rhabditina</taxon>
        <taxon>Diplogasteromorpha</taxon>
        <taxon>Diplogasteroidea</taxon>
        <taxon>Neodiplogasteridae</taxon>
        <taxon>Pristionchus</taxon>
    </lineage>
</organism>
<protein>
    <submittedName>
        <fullName evidence="1">Uncharacterized protein</fullName>
    </submittedName>
</protein>
<proteinExistence type="predicted"/>
<comment type="caution">
    <text evidence="1">The sequence shown here is derived from an EMBL/GenBank/DDBJ whole genome shotgun (WGS) entry which is preliminary data.</text>
</comment>
<name>A0AAV5W027_9BILA</name>
<reference evidence="1" key="1">
    <citation type="submission" date="2023-10" db="EMBL/GenBank/DDBJ databases">
        <title>Genome assembly of Pristionchus species.</title>
        <authorList>
            <person name="Yoshida K."/>
            <person name="Sommer R.J."/>
        </authorList>
    </citation>
    <scope>NUCLEOTIDE SEQUENCE</scope>
    <source>
        <strain evidence="1">RS5133</strain>
    </source>
</reference>
<accession>A0AAV5W027</accession>
<evidence type="ECO:0000313" key="1">
    <source>
        <dbReference type="EMBL" id="GMT25426.1"/>
    </source>
</evidence>
<dbReference type="Proteomes" id="UP001432322">
    <property type="component" value="Unassembled WGS sequence"/>
</dbReference>
<gene>
    <name evidence="1" type="ORF">PFISCL1PPCAC_16723</name>
</gene>
<sequence length="112" mass="12803">TLEFGEIKPIEDHLWPLQASEGTVFYVHNVGSSIYVLDKGKKVIAIKSWDGEINYFRCFADALYFSTRANKIYKATFDPPGKIQTTFIRDLKNGETLHAFMLISRKINGKEV</sequence>
<dbReference type="EMBL" id="BTSY01000004">
    <property type="protein sequence ID" value="GMT25426.1"/>
    <property type="molecule type" value="Genomic_DNA"/>
</dbReference>
<dbReference type="AlphaFoldDB" id="A0AAV5W027"/>
<feature type="non-terminal residue" evidence="1">
    <location>
        <position position="112"/>
    </location>
</feature>
<feature type="non-terminal residue" evidence="1">
    <location>
        <position position="1"/>
    </location>
</feature>
<keyword evidence="2" id="KW-1185">Reference proteome</keyword>